<dbReference type="InterPro" id="IPR016195">
    <property type="entry name" value="Pol/histidinol_Pase-like"/>
</dbReference>
<dbReference type="SMART" id="SM00481">
    <property type="entry name" value="POLIIIAc"/>
    <property type="match status" value="1"/>
</dbReference>
<dbReference type="Gene3D" id="1.10.150.870">
    <property type="match status" value="1"/>
</dbReference>
<feature type="domain" description="Polymerase/histidinol phosphatase N-terminal" evidence="14">
    <location>
        <begin position="7"/>
        <end position="74"/>
    </location>
</feature>
<dbReference type="PANTHER" id="PTHR32294">
    <property type="entry name" value="DNA POLYMERASE III SUBUNIT ALPHA"/>
    <property type="match status" value="1"/>
</dbReference>
<keyword evidence="7 13" id="KW-0548">Nucleotidyltransferase</keyword>
<evidence type="ECO:0000259" key="14">
    <source>
        <dbReference type="SMART" id="SM00481"/>
    </source>
</evidence>
<dbReference type="InterPro" id="IPR040982">
    <property type="entry name" value="DNA_pol3_finger"/>
</dbReference>
<dbReference type="PATRIC" id="fig|431306.5.peg.2811"/>
<dbReference type="AlphaFoldDB" id="A0A0U5F7I3"/>
<dbReference type="InterPro" id="IPR003141">
    <property type="entry name" value="Pol/His_phosphatase_N"/>
</dbReference>
<evidence type="ECO:0000313" key="16">
    <source>
        <dbReference type="EMBL" id="NHO40505.1"/>
    </source>
</evidence>
<name>A0A0U5F7I3_9PROT</name>
<evidence type="ECO:0000256" key="2">
    <source>
        <dbReference type="ARBA" id="ARBA00007391"/>
    </source>
</evidence>
<evidence type="ECO:0000313" key="18">
    <source>
        <dbReference type="Proteomes" id="UP000657200"/>
    </source>
</evidence>
<dbReference type="GO" id="GO:0008408">
    <property type="term" value="F:3'-5' exonuclease activity"/>
    <property type="evidence" value="ECO:0007669"/>
    <property type="project" value="InterPro"/>
</dbReference>
<evidence type="ECO:0000313" key="15">
    <source>
        <dbReference type="EMBL" id="CEF57389.1"/>
    </source>
</evidence>
<accession>A0A0U5F7I3</accession>
<dbReference type="Pfam" id="PF07733">
    <property type="entry name" value="DNA_pol3_alpha"/>
    <property type="match status" value="1"/>
</dbReference>
<dbReference type="PANTHER" id="PTHR32294:SF4">
    <property type="entry name" value="ERROR-PRONE DNA POLYMERASE"/>
    <property type="match status" value="1"/>
</dbReference>
<dbReference type="NCBIfam" id="NF004225">
    <property type="entry name" value="PRK05672.1"/>
    <property type="match status" value="1"/>
</dbReference>
<dbReference type="FunFam" id="1.10.150.870:FF:000002">
    <property type="entry name" value="Error-prone DNA polymerase"/>
    <property type="match status" value="1"/>
</dbReference>
<dbReference type="CDD" id="cd07434">
    <property type="entry name" value="PHP_PolIIIA_DnaE2"/>
    <property type="match status" value="1"/>
</dbReference>
<keyword evidence="8 13" id="KW-0235">DNA replication</keyword>
<dbReference type="OrthoDB" id="9803237at2"/>
<dbReference type="GO" id="GO:0006281">
    <property type="term" value="P:DNA repair"/>
    <property type="evidence" value="ECO:0007669"/>
    <property type="project" value="UniProtKB-UniRule"/>
</dbReference>
<evidence type="ECO:0000256" key="13">
    <source>
        <dbReference type="HAMAP-Rule" id="MF_01902"/>
    </source>
</evidence>
<keyword evidence="11 13" id="KW-0234">DNA repair</keyword>
<protein>
    <recommendedName>
        <fullName evidence="4 13">Error-prone DNA polymerase</fullName>
        <ecNumber evidence="3 13">2.7.7.7</ecNumber>
    </recommendedName>
</protein>
<keyword evidence="5 13" id="KW-0963">Cytoplasm</keyword>
<dbReference type="Proteomes" id="UP000657200">
    <property type="component" value="Unassembled WGS sequence"/>
</dbReference>
<comment type="subcellular location">
    <subcellularLocation>
        <location evidence="1 13">Cytoplasm</location>
    </subcellularLocation>
</comment>
<dbReference type="Gene3D" id="3.20.20.140">
    <property type="entry name" value="Metal-dependent hydrolases"/>
    <property type="match status" value="1"/>
</dbReference>
<gene>
    <name evidence="15" type="primary">dnaE</name>
    <name evidence="13" type="synonym">dnaE2</name>
    <name evidence="15" type="ORF">AGA_1P80</name>
    <name evidence="16" type="ORF">GOB80_12655</name>
</gene>
<evidence type="ECO:0000256" key="9">
    <source>
        <dbReference type="ARBA" id="ARBA00022763"/>
    </source>
</evidence>
<evidence type="ECO:0000256" key="4">
    <source>
        <dbReference type="ARBA" id="ARBA00017273"/>
    </source>
</evidence>
<sequence length="1051" mass="116420">MSEAGYVELQVATCFSFLRGASHPGELMQQARALGYTTLGITDYNSVAGLVRAHDAACEQGIRVIPGARLGLEDGAALLAYPRDREGWASLCRLLTLGARRGPHDAFQLRWQDLARDGRNLVLILLPTDDQRLPADMTRLAELARQKDDGPAYVALTRRFEGHESERLAWIARLCVQNGVLPVVTGDVLWHDPSRQILHDVMTAIRCHRTLETLGAERTRHLSRHLRGPGEIRALFPGYEDALNRSQEIAATCRFSLEDLCYQYPDETDGSGETPQAVLTRLVRAGVPYRYPTGTPLDVRQQLDHELALIERLGYAPYFLTVNTIVAYARSRGILCQGRGSAANSAVCYVLGITAIDPVRSGLLFERFVSEERQEPPDIDVDFEADRREEVIQWIYRRYGRSHAALCATLMRFQPKGALREVGRAFGLPEDLLGQMSKHLASVLHDEALLAERLAQIGLSAGDRRLGMVLQLARLLVGFPRQYGTHPGGFVLTADRLDELVPVRPAAMAERQTLVWDKDDIDRMRMMKVDVLGLGMLGCLRRCFELIHARYHRTLDMTTIPPEDRATYQMIARADTLGTFQIESRAQMAMLPRTKPATFYDLVVQVAIVRPGPITGDMVHPYLRRRAGEEAPDCPSPALQRILGKTLGIPLFQEQAMQVAVHCAGFTGGEADQLRRSMGTFRSTGGVHHMKARLLGGMIANGYDPAFAARIWTQLEGFGAYGFPESHAASFALIAYASAWLKCHYPDVFCAALLNSQPMGFYAPAQIVRDAREHGVEVRPVCINASRWDCTLETGRNGARQAVRLGFRLVSGLSCDAIARLILARGAGYDSLDDVWRRSDVLLSLLEKLAEADAFRALGADRRQALWTLKGFGAAPLPLFEAADRGRNAPTPELWEPDPQLPEISAGSAVVEDYHATGLSLRAHPLSFLRDTLARQEITPIADLPQVRDGAFVRVAGLVLMRQRPSTANGVMFMTIEDETGTANLVLWKDRVTAQRAIIVGSGFIAAYARLQREGDVTHLVVRFVEDLQPMLSRLSNGSGRDIAISSRDFR</sequence>
<evidence type="ECO:0000313" key="17">
    <source>
        <dbReference type="Proteomes" id="UP000068250"/>
    </source>
</evidence>
<dbReference type="CDD" id="cd04485">
    <property type="entry name" value="DnaE_OBF"/>
    <property type="match status" value="1"/>
</dbReference>
<dbReference type="GO" id="GO:0005737">
    <property type="term" value="C:cytoplasm"/>
    <property type="evidence" value="ECO:0007669"/>
    <property type="project" value="UniProtKB-SubCell"/>
</dbReference>
<evidence type="ECO:0000256" key="6">
    <source>
        <dbReference type="ARBA" id="ARBA00022679"/>
    </source>
</evidence>
<dbReference type="Pfam" id="PF17657">
    <property type="entry name" value="DNA_pol3_finger"/>
    <property type="match status" value="1"/>
</dbReference>
<keyword evidence="9 13" id="KW-0227">DNA damage</keyword>
<evidence type="ECO:0000256" key="11">
    <source>
        <dbReference type="ARBA" id="ARBA00023204"/>
    </source>
</evidence>
<evidence type="ECO:0000256" key="5">
    <source>
        <dbReference type="ARBA" id="ARBA00022490"/>
    </source>
</evidence>
<dbReference type="InterPro" id="IPR004805">
    <property type="entry name" value="DnaE2/DnaE/PolC"/>
</dbReference>
<dbReference type="InterPro" id="IPR004013">
    <property type="entry name" value="PHP_dom"/>
</dbReference>
<dbReference type="GO" id="GO:0006260">
    <property type="term" value="P:DNA replication"/>
    <property type="evidence" value="ECO:0007669"/>
    <property type="project" value="UniProtKB-KW"/>
</dbReference>
<keyword evidence="18" id="KW-1185">Reference proteome</keyword>
<reference evidence="16 18" key="3">
    <citation type="journal article" date="2020" name="Int. J. Syst. Evol. Microbiol.">
        <title>Novel acetic acid bacteria from cider fermentations: Acetobacter conturbans sp. nov. and Acetobacter fallax sp. nov.</title>
        <authorList>
            <person name="Sombolestani A.S."/>
            <person name="Cleenwerck I."/>
            <person name="Cnockaert M."/>
            <person name="Borremans W."/>
            <person name="Wieme A.D."/>
            <person name="De Vuyst L."/>
            <person name="Vandamme P."/>
        </authorList>
    </citation>
    <scope>NUCLEOTIDE SEQUENCE [LARGE SCALE GENOMIC DNA]</scope>
    <source>
        <strain evidence="16 18">LMG 23848</strain>
    </source>
</reference>
<organism evidence="15 17">
    <name type="scientific">Acetobacter ghanensis</name>
    <dbReference type="NCBI Taxonomy" id="431306"/>
    <lineage>
        <taxon>Bacteria</taxon>
        <taxon>Pseudomonadati</taxon>
        <taxon>Pseudomonadota</taxon>
        <taxon>Alphaproteobacteria</taxon>
        <taxon>Acetobacterales</taxon>
        <taxon>Acetobacteraceae</taxon>
        <taxon>Acetobacter</taxon>
    </lineage>
</organism>
<dbReference type="InterPro" id="IPR023073">
    <property type="entry name" value="DnaE2"/>
</dbReference>
<comment type="similarity">
    <text evidence="2 13">Belongs to the DNA polymerase type-C family. DnaE2 subfamily.</text>
</comment>
<keyword evidence="6 13" id="KW-0808">Transferase</keyword>
<dbReference type="NCBIfam" id="TIGR00594">
    <property type="entry name" value="polc"/>
    <property type="match status" value="1"/>
</dbReference>
<dbReference type="Proteomes" id="UP000068250">
    <property type="component" value="Plasmid 1P"/>
</dbReference>
<proteinExistence type="inferred from homology"/>
<evidence type="ECO:0000256" key="3">
    <source>
        <dbReference type="ARBA" id="ARBA00012417"/>
    </source>
</evidence>
<dbReference type="Pfam" id="PF14579">
    <property type="entry name" value="HHH_6"/>
    <property type="match status" value="1"/>
</dbReference>
<geneLocation type="plasmid" evidence="17">
    <name>1P</name>
</geneLocation>
<dbReference type="Pfam" id="PF02811">
    <property type="entry name" value="PHP"/>
    <property type="match status" value="1"/>
</dbReference>
<dbReference type="RefSeq" id="WP_059024935.1">
    <property type="nucleotide sequence ID" value="NZ_LN609303.1"/>
</dbReference>
<dbReference type="InterPro" id="IPR029460">
    <property type="entry name" value="DNAPol_HHH"/>
</dbReference>
<reference evidence="17" key="1">
    <citation type="submission" date="2014-09" db="EMBL/GenBank/DDBJ databases">
        <authorList>
            <person name="Illeghems K.G."/>
        </authorList>
    </citation>
    <scope>NUCLEOTIDE SEQUENCE [LARGE SCALE GENOMIC DNA]</scope>
    <source>
        <strain evidence="17">LMG 23848T</strain>
        <plasmid evidence="17">1P</plasmid>
    </source>
</reference>
<dbReference type="SUPFAM" id="SSF89550">
    <property type="entry name" value="PHP domain-like"/>
    <property type="match status" value="1"/>
</dbReference>
<comment type="function">
    <text evidence="13">DNA polymerase involved in damage-induced mutagenesis and translesion synthesis (TLS). It is not the major replicative DNA polymerase.</text>
</comment>
<evidence type="ECO:0000256" key="10">
    <source>
        <dbReference type="ARBA" id="ARBA00022932"/>
    </source>
</evidence>
<dbReference type="EC" id="2.7.7.7" evidence="3 13"/>
<evidence type="ECO:0000256" key="12">
    <source>
        <dbReference type="ARBA" id="ARBA00049244"/>
    </source>
</evidence>
<dbReference type="HAMAP" id="MF_01902">
    <property type="entry name" value="DNApol_error_prone"/>
    <property type="match status" value="1"/>
</dbReference>
<evidence type="ECO:0000256" key="7">
    <source>
        <dbReference type="ARBA" id="ARBA00022695"/>
    </source>
</evidence>
<dbReference type="GO" id="GO:0009432">
    <property type="term" value="P:SOS response"/>
    <property type="evidence" value="ECO:0007669"/>
    <property type="project" value="UniProtKB-ARBA"/>
</dbReference>
<evidence type="ECO:0000256" key="1">
    <source>
        <dbReference type="ARBA" id="ARBA00004496"/>
    </source>
</evidence>
<dbReference type="EMBL" id="LN609303">
    <property type="protein sequence ID" value="CEF57389.1"/>
    <property type="molecule type" value="Genomic_DNA"/>
</dbReference>
<keyword evidence="10 13" id="KW-0239">DNA-directed DNA polymerase</keyword>
<evidence type="ECO:0000256" key="8">
    <source>
        <dbReference type="ARBA" id="ARBA00022705"/>
    </source>
</evidence>
<dbReference type="EMBL" id="WOTE01000015">
    <property type="protein sequence ID" value="NHO40505.1"/>
    <property type="molecule type" value="Genomic_DNA"/>
</dbReference>
<comment type="catalytic activity">
    <reaction evidence="12 13">
        <text>DNA(n) + a 2'-deoxyribonucleoside 5'-triphosphate = DNA(n+1) + diphosphate</text>
        <dbReference type="Rhea" id="RHEA:22508"/>
        <dbReference type="Rhea" id="RHEA-COMP:17339"/>
        <dbReference type="Rhea" id="RHEA-COMP:17340"/>
        <dbReference type="ChEBI" id="CHEBI:33019"/>
        <dbReference type="ChEBI" id="CHEBI:61560"/>
        <dbReference type="ChEBI" id="CHEBI:173112"/>
        <dbReference type="EC" id="2.7.7.7"/>
    </reaction>
</comment>
<dbReference type="InterPro" id="IPR011708">
    <property type="entry name" value="DNA_pol3_alpha_NTPase_dom"/>
</dbReference>
<dbReference type="GO" id="GO:0003887">
    <property type="term" value="F:DNA-directed DNA polymerase activity"/>
    <property type="evidence" value="ECO:0007669"/>
    <property type="project" value="UniProtKB-UniRule"/>
</dbReference>
<reference evidence="15" key="2">
    <citation type="submission" date="2014-09" db="EMBL/GenBank/DDBJ databases">
        <authorList>
            <person name="Magalhaes I.L.F."/>
            <person name="Oliveira U."/>
            <person name="Santos F.R."/>
            <person name="Vidigal T.H.D.A."/>
            <person name="Brescovit A.D."/>
            <person name="Santos A.J."/>
        </authorList>
    </citation>
    <scope>NUCLEOTIDE SEQUENCE</scope>
    <source>
        <strain evidence="15">LMG 23848T</strain>
    </source>
</reference>